<proteinExistence type="inferred from homology"/>
<dbReference type="RefSeq" id="XP_031557314.1">
    <property type="nucleotide sequence ID" value="XM_031701454.1"/>
</dbReference>
<dbReference type="PROSITE" id="PS50244">
    <property type="entry name" value="S5A_REDUCTASE"/>
    <property type="match status" value="1"/>
</dbReference>
<dbReference type="PANTHER" id="PTHR10556:SF35">
    <property type="entry name" value="3-OXO-5-ALPHA-STEROID 4-DEHYDROGENASE FAMILY PROTEIN"/>
    <property type="match status" value="1"/>
</dbReference>
<reference evidence="9" key="1">
    <citation type="submission" date="2025-08" db="UniProtKB">
        <authorList>
            <consortium name="RefSeq"/>
        </authorList>
    </citation>
    <scope>IDENTIFICATION</scope>
    <source>
        <tissue evidence="9">Tentacle</tissue>
    </source>
</reference>
<dbReference type="OrthoDB" id="5788137at2759"/>
<dbReference type="Pfam" id="PF02544">
    <property type="entry name" value="Steroid_dh"/>
    <property type="match status" value="1"/>
</dbReference>
<feature type="domain" description="3-oxo-5-alpha-steroid 4-dehydrogenase C-terminal" evidence="7">
    <location>
        <begin position="133"/>
        <end position="284"/>
    </location>
</feature>
<sequence>MTERPFSVAFLFGASLIAVCYYVGFVRLPEWTLLNISLHVLGVLVCIVNYVNEYLGFNQLSYSKFSKQVGSLNARLGWTITYAMPAVTYDILWFIYGKPSSPFHFIALGTYNAHFIKRILECLFVHKYSRNIEVMSVIQIGAFYTLGASVQHYWCNVYTSANDGNRLMNNKILLIVGFVAFIGGEFINFYHHALLASLRPKGSAPGNYVVPSGGLFDLLVCPHYFGEIIGWFGMAILGQHSCLYLSWLSMVAYLAGRSHQTREWYLNKLDHFPRERKNLFPYIY</sequence>
<comment type="subcellular location">
    <subcellularLocation>
        <location evidence="1">Membrane</location>
        <topology evidence="1">Multi-pass membrane protein</topology>
    </subcellularLocation>
</comment>
<evidence type="ECO:0000313" key="9">
    <source>
        <dbReference type="RefSeq" id="XP_031557314.1"/>
    </source>
</evidence>
<dbReference type="GO" id="GO:0006629">
    <property type="term" value="P:lipid metabolic process"/>
    <property type="evidence" value="ECO:0007669"/>
    <property type="project" value="InterPro"/>
</dbReference>
<dbReference type="Proteomes" id="UP000515163">
    <property type="component" value="Unplaced"/>
</dbReference>
<dbReference type="GeneID" id="116293953"/>
<dbReference type="InParanoid" id="A0A6P8HLN3"/>
<evidence type="ECO:0000256" key="5">
    <source>
        <dbReference type="ARBA" id="ARBA00023136"/>
    </source>
</evidence>
<feature type="transmembrane region" description="Helical" evidence="6">
    <location>
        <begin position="132"/>
        <end position="154"/>
    </location>
</feature>
<protein>
    <submittedName>
        <fullName evidence="9">Steroid 5-alpha-reductase DET2-like</fullName>
    </submittedName>
</protein>
<feature type="transmembrane region" description="Helical" evidence="6">
    <location>
        <begin position="174"/>
        <end position="196"/>
    </location>
</feature>
<accession>A0A6P8HLN3</accession>
<evidence type="ECO:0000256" key="3">
    <source>
        <dbReference type="ARBA" id="ARBA00022692"/>
    </source>
</evidence>
<evidence type="ECO:0000256" key="2">
    <source>
        <dbReference type="ARBA" id="ARBA00007742"/>
    </source>
</evidence>
<dbReference type="GO" id="GO:0016627">
    <property type="term" value="F:oxidoreductase activity, acting on the CH-CH group of donors"/>
    <property type="evidence" value="ECO:0007669"/>
    <property type="project" value="InterPro"/>
</dbReference>
<dbReference type="GO" id="GO:0016020">
    <property type="term" value="C:membrane"/>
    <property type="evidence" value="ECO:0007669"/>
    <property type="project" value="UniProtKB-SubCell"/>
</dbReference>
<evidence type="ECO:0000256" key="4">
    <source>
        <dbReference type="ARBA" id="ARBA00022989"/>
    </source>
</evidence>
<evidence type="ECO:0000259" key="7">
    <source>
        <dbReference type="Pfam" id="PF02544"/>
    </source>
</evidence>
<keyword evidence="8" id="KW-1185">Reference proteome</keyword>
<comment type="similarity">
    <text evidence="2">Belongs to the steroid 5-alpha reductase family.</text>
</comment>
<name>A0A6P8HLN3_ACTTE</name>
<keyword evidence="4 6" id="KW-1133">Transmembrane helix</keyword>
<organism evidence="8 9">
    <name type="scientific">Actinia tenebrosa</name>
    <name type="common">Australian red waratah sea anemone</name>
    <dbReference type="NCBI Taxonomy" id="6105"/>
    <lineage>
        <taxon>Eukaryota</taxon>
        <taxon>Metazoa</taxon>
        <taxon>Cnidaria</taxon>
        <taxon>Anthozoa</taxon>
        <taxon>Hexacorallia</taxon>
        <taxon>Actiniaria</taxon>
        <taxon>Actiniidae</taxon>
        <taxon>Actinia</taxon>
    </lineage>
</organism>
<feature type="transmembrane region" description="Helical" evidence="6">
    <location>
        <begin position="36"/>
        <end position="55"/>
    </location>
</feature>
<dbReference type="KEGG" id="aten:116293953"/>
<dbReference type="PANTHER" id="PTHR10556">
    <property type="entry name" value="3-OXO-5-ALPHA-STEROID 4-DEHYDROGENASE"/>
    <property type="match status" value="1"/>
</dbReference>
<dbReference type="InterPro" id="IPR001104">
    <property type="entry name" value="3-oxo-5_a-steroid_4-DH_C"/>
</dbReference>
<feature type="transmembrane region" description="Helical" evidence="6">
    <location>
        <begin position="7"/>
        <end position="24"/>
    </location>
</feature>
<gene>
    <name evidence="9" type="primary">LOC116293953</name>
</gene>
<evidence type="ECO:0000256" key="1">
    <source>
        <dbReference type="ARBA" id="ARBA00004141"/>
    </source>
</evidence>
<feature type="transmembrane region" description="Helical" evidence="6">
    <location>
        <begin position="76"/>
        <end position="96"/>
    </location>
</feature>
<feature type="transmembrane region" description="Helical" evidence="6">
    <location>
        <begin position="231"/>
        <end position="255"/>
    </location>
</feature>
<keyword evidence="5 6" id="KW-0472">Membrane</keyword>
<dbReference type="AlphaFoldDB" id="A0A6P8HLN3"/>
<dbReference type="InterPro" id="IPR039357">
    <property type="entry name" value="SRD5A/TECR"/>
</dbReference>
<evidence type="ECO:0000313" key="8">
    <source>
        <dbReference type="Proteomes" id="UP000515163"/>
    </source>
</evidence>
<keyword evidence="3 6" id="KW-0812">Transmembrane</keyword>
<evidence type="ECO:0000256" key="6">
    <source>
        <dbReference type="SAM" id="Phobius"/>
    </source>
</evidence>